<dbReference type="Proteomes" id="UP000593576">
    <property type="component" value="Unassembled WGS sequence"/>
</dbReference>
<gene>
    <name evidence="2" type="ORF">Goshw_017631</name>
</gene>
<protein>
    <submittedName>
        <fullName evidence="2">Uncharacterized protein</fullName>
    </submittedName>
</protein>
<organism evidence="2 3">
    <name type="scientific">Gossypium schwendimanii</name>
    <name type="common">Cotton</name>
    <dbReference type="NCBI Taxonomy" id="34291"/>
    <lineage>
        <taxon>Eukaryota</taxon>
        <taxon>Viridiplantae</taxon>
        <taxon>Streptophyta</taxon>
        <taxon>Embryophyta</taxon>
        <taxon>Tracheophyta</taxon>
        <taxon>Spermatophyta</taxon>
        <taxon>Magnoliopsida</taxon>
        <taxon>eudicotyledons</taxon>
        <taxon>Gunneridae</taxon>
        <taxon>Pentapetalae</taxon>
        <taxon>rosids</taxon>
        <taxon>malvids</taxon>
        <taxon>Malvales</taxon>
        <taxon>Malvaceae</taxon>
        <taxon>Malvoideae</taxon>
        <taxon>Gossypium</taxon>
    </lineage>
</organism>
<keyword evidence="1" id="KW-0472">Membrane</keyword>
<reference evidence="2 3" key="1">
    <citation type="journal article" date="2019" name="Genome Biol. Evol.">
        <title>Insights into the evolution of the New World diploid cottons (Gossypium, subgenus Houzingenia) based on genome sequencing.</title>
        <authorList>
            <person name="Grover C.E."/>
            <person name="Arick M.A. 2nd"/>
            <person name="Thrash A."/>
            <person name="Conover J.L."/>
            <person name="Sanders W.S."/>
            <person name="Peterson D.G."/>
            <person name="Frelichowski J.E."/>
            <person name="Scheffler J.A."/>
            <person name="Scheffler B.E."/>
            <person name="Wendel J.F."/>
        </authorList>
    </citation>
    <scope>NUCLEOTIDE SEQUENCE [LARGE SCALE GENOMIC DNA]</scope>
    <source>
        <strain evidence="2">1</strain>
        <tissue evidence="2">Leaf</tissue>
    </source>
</reference>
<dbReference type="AlphaFoldDB" id="A0A7J9NBT8"/>
<keyword evidence="3" id="KW-1185">Reference proteome</keyword>
<evidence type="ECO:0000256" key="1">
    <source>
        <dbReference type="SAM" id="Phobius"/>
    </source>
</evidence>
<keyword evidence="1" id="KW-1133">Transmembrane helix</keyword>
<feature type="transmembrane region" description="Helical" evidence="1">
    <location>
        <begin position="30"/>
        <end position="45"/>
    </location>
</feature>
<comment type="caution">
    <text evidence="2">The sequence shown here is derived from an EMBL/GenBank/DDBJ whole genome shotgun (WGS) entry which is preliminary data.</text>
</comment>
<sequence>MMKPNSNFTIITVIYLICWILRWTGIYFELLPIFGILLMAASLLGK</sequence>
<dbReference type="EMBL" id="JABFAF010277705">
    <property type="protein sequence ID" value="MBA0880536.1"/>
    <property type="molecule type" value="Genomic_DNA"/>
</dbReference>
<proteinExistence type="predicted"/>
<evidence type="ECO:0000313" key="3">
    <source>
        <dbReference type="Proteomes" id="UP000593576"/>
    </source>
</evidence>
<name>A0A7J9NBT8_GOSSC</name>
<accession>A0A7J9NBT8</accession>
<dbReference type="OrthoDB" id="990598at2759"/>
<evidence type="ECO:0000313" key="2">
    <source>
        <dbReference type="EMBL" id="MBA0880536.1"/>
    </source>
</evidence>
<keyword evidence="1" id="KW-0812">Transmembrane</keyword>